<evidence type="ECO:0008006" key="3">
    <source>
        <dbReference type="Google" id="ProtNLM"/>
    </source>
</evidence>
<sequence length="354" mass="39634">MTADQRGFPGVHLCGSLPFGRTREAFHWIHSEFEALVRRVPDETGVRAGFIFTQRPHFTDNPAFEAAEPVPGQLIPLTCARLRHGVTAADVRFERFHYADAAKASFAEFHRAKRDGLFFPGTKFMFPIPSPLTPVAVFVAPDSQGRVLPAYEARLQESISEILALLPHSELAIQWDVPVEVVSWDGMIPNPLETKENLLTSMARLGNWIPEDVELGYHLCYGNSETIQHPSAPDTTGLAEIWRGLRENLHRTIDFVHMSVPMEWHSVDHYRPLAEVEFDPGTDLYLGLVHYQDGAAGARRRAETAARVLDHPFGISTECGMGRYGSEEKFQAAVRALRTLAEEKSQQNLTDSAH</sequence>
<evidence type="ECO:0000313" key="2">
    <source>
        <dbReference type="Proteomes" id="UP001139157"/>
    </source>
</evidence>
<comment type="caution">
    <text evidence="1">The sequence shown here is derived from an EMBL/GenBank/DDBJ whole genome shotgun (WGS) entry which is preliminary data.</text>
</comment>
<gene>
    <name evidence="1" type="ORF">NDR86_09570</name>
</gene>
<dbReference type="InterPro" id="IPR038071">
    <property type="entry name" value="UROD/MetE-like_sf"/>
</dbReference>
<dbReference type="RefSeq" id="WP_251910772.1">
    <property type="nucleotide sequence ID" value="NZ_JAMRXG010000003.1"/>
</dbReference>
<accession>A0A9X2E5Z3</accession>
<proteinExistence type="predicted"/>
<name>A0A9X2E5Z3_9NOCA</name>
<dbReference type="Proteomes" id="UP001139157">
    <property type="component" value="Unassembled WGS sequence"/>
</dbReference>
<protein>
    <recommendedName>
        <fullName evidence="3">Methionine synthase II (Cobalamin-independent)</fullName>
    </recommendedName>
</protein>
<reference evidence="1" key="1">
    <citation type="submission" date="2022-06" db="EMBL/GenBank/DDBJ databases">
        <title>Novel species in genus nocardia.</title>
        <authorList>
            <person name="Li F."/>
        </authorList>
    </citation>
    <scope>NUCLEOTIDE SEQUENCE</scope>
    <source>
        <strain evidence="1">CDC141</strain>
    </source>
</reference>
<organism evidence="1 2">
    <name type="scientific">Nocardia pulmonis</name>
    <dbReference type="NCBI Taxonomy" id="2951408"/>
    <lineage>
        <taxon>Bacteria</taxon>
        <taxon>Bacillati</taxon>
        <taxon>Actinomycetota</taxon>
        <taxon>Actinomycetes</taxon>
        <taxon>Mycobacteriales</taxon>
        <taxon>Nocardiaceae</taxon>
        <taxon>Nocardia</taxon>
    </lineage>
</organism>
<dbReference type="AlphaFoldDB" id="A0A9X2E5Z3"/>
<dbReference type="SUPFAM" id="SSF51726">
    <property type="entry name" value="UROD/MetE-like"/>
    <property type="match status" value="1"/>
</dbReference>
<evidence type="ECO:0000313" key="1">
    <source>
        <dbReference type="EMBL" id="MCM6773718.1"/>
    </source>
</evidence>
<dbReference type="EMBL" id="JAMRXG010000003">
    <property type="protein sequence ID" value="MCM6773718.1"/>
    <property type="molecule type" value="Genomic_DNA"/>
</dbReference>
<keyword evidence="2" id="KW-1185">Reference proteome</keyword>
<dbReference type="Gene3D" id="3.20.20.210">
    <property type="match status" value="1"/>
</dbReference>